<dbReference type="InterPro" id="IPR003329">
    <property type="entry name" value="Cytidylyl_trans"/>
</dbReference>
<reference evidence="4" key="2">
    <citation type="submission" date="2020-09" db="EMBL/GenBank/DDBJ databases">
        <authorList>
            <person name="Sun Q."/>
            <person name="Kim S."/>
        </authorList>
    </citation>
    <scope>NUCLEOTIDE SEQUENCE</scope>
    <source>
        <strain evidence="4">KCTC 42590</strain>
    </source>
</reference>
<dbReference type="RefSeq" id="WP_191253630.1">
    <property type="nucleotide sequence ID" value="NZ_BNCI01000002.1"/>
</dbReference>
<keyword evidence="1" id="KW-0808">Transferase</keyword>
<dbReference type="Pfam" id="PF02348">
    <property type="entry name" value="CTP_transf_3"/>
    <property type="match status" value="1"/>
</dbReference>
<accession>A0A919AXB1</accession>
<gene>
    <name evidence="4" type="ORF">GCM10017044_25980</name>
</gene>
<proteinExistence type="predicted"/>
<keyword evidence="2 4" id="KW-0548">Nucleotidyltransferase</keyword>
<keyword evidence="3" id="KW-0448">Lipopolysaccharide biosynthesis</keyword>
<dbReference type="PANTHER" id="PTHR42866:SF2">
    <property type="entry name" value="3-DEOXY-MANNO-OCTULOSONATE CYTIDYLYLTRANSFERASE, MITOCHONDRIAL"/>
    <property type="match status" value="1"/>
</dbReference>
<dbReference type="GO" id="GO:0005829">
    <property type="term" value="C:cytosol"/>
    <property type="evidence" value="ECO:0007669"/>
    <property type="project" value="TreeGrafter"/>
</dbReference>
<reference evidence="4" key="1">
    <citation type="journal article" date="2014" name="Int. J. Syst. Evol. Microbiol.">
        <title>Complete genome sequence of Corynebacterium casei LMG S-19264T (=DSM 44701T), isolated from a smear-ripened cheese.</title>
        <authorList>
            <consortium name="US DOE Joint Genome Institute (JGI-PGF)"/>
            <person name="Walter F."/>
            <person name="Albersmeier A."/>
            <person name="Kalinowski J."/>
            <person name="Ruckert C."/>
        </authorList>
    </citation>
    <scope>NUCLEOTIDE SEQUENCE</scope>
    <source>
        <strain evidence="4">KCTC 42590</strain>
    </source>
</reference>
<dbReference type="GO" id="GO:0009103">
    <property type="term" value="P:lipopolysaccharide biosynthetic process"/>
    <property type="evidence" value="ECO:0007669"/>
    <property type="project" value="UniProtKB-KW"/>
</dbReference>
<comment type="caution">
    <text evidence="4">The sequence shown here is derived from an EMBL/GenBank/DDBJ whole genome shotgun (WGS) entry which is preliminary data.</text>
</comment>
<dbReference type="AlphaFoldDB" id="A0A919AXB1"/>
<dbReference type="EMBL" id="BNCI01000002">
    <property type="protein sequence ID" value="GHF29511.1"/>
    <property type="molecule type" value="Genomic_DNA"/>
</dbReference>
<dbReference type="Proteomes" id="UP000630923">
    <property type="component" value="Unassembled WGS sequence"/>
</dbReference>
<dbReference type="GO" id="GO:0008690">
    <property type="term" value="F:3-deoxy-manno-octulosonate cytidylyltransferase activity"/>
    <property type="evidence" value="ECO:0007669"/>
    <property type="project" value="TreeGrafter"/>
</dbReference>
<organism evidence="4 5">
    <name type="scientific">Kordiimonas sediminis</name>
    <dbReference type="NCBI Taxonomy" id="1735581"/>
    <lineage>
        <taxon>Bacteria</taxon>
        <taxon>Pseudomonadati</taxon>
        <taxon>Pseudomonadota</taxon>
        <taxon>Alphaproteobacteria</taxon>
        <taxon>Kordiimonadales</taxon>
        <taxon>Kordiimonadaceae</taxon>
        <taxon>Kordiimonas</taxon>
    </lineage>
</organism>
<protein>
    <submittedName>
        <fullName evidence="4">Acylneuraminate cytidylyltransferase</fullName>
    </submittedName>
</protein>
<dbReference type="SUPFAM" id="SSF53448">
    <property type="entry name" value="Nucleotide-diphospho-sugar transferases"/>
    <property type="match status" value="1"/>
</dbReference>
<evidence type="ECO:0000256" key="3">
    <source>
        <dbReference type="ARBA" id="ARBA00022985"/>
    </source>
</evidence>
<evidence type="ECO:0000256" key="2">
    <source>
        <dbReference type="ARBA" id="ARBA00022695"/>
    </source>
</evidence>
<evidence type="ECO:0000256" key="1">
    <source>
        <dbReference type="ARBA" id="ARBA00022679"/>
    </source>
</evidence>
<evidence type="ECO:0000313" key="4">
    <source>
        <dbReference type="EMBL" id="GHF29511.1"/>
    </source>
</evidence>
<keyword evidence="5" id="KW-1185">Reference proteome</keyword>
<dbReference type="PANTHER" id="PTHR42866">
    <property type="entry name" value="3-DEOXY-MANNO-OCTULOSONATE CYTIDYLYLTRANSFERASE"/>
    <property type="match status" value="1"/>
</dbReference>
<dbReference type="Gene3D" id="3.40.50.11190">
    <property type="match status" value="1"/>
</dbReference>
<name>A0A919AXB1_9PROT</name>
<dbReference type="InterPro" id="IPR029044">
    <property type="entry name" value="Nucleotide-diphossugar_trans"/>
</dbReference>
<evidence type="ECO:0000313" key="5">
    <source>
        <dbReference type="Proteomes" id="UP000630923"/>
    </source>
</evidence>
<sequence>MATKAVAIIGARLNSSRLPGKHLLDLAGKPLIARLVDRLRTCRSLDQIILATTSDDYNQPLVNWGAGYGVETLAFDGDVNDLMDRVDAAVNLTDAKIVVYICGDSPLVDPDTIDMLVEALDASGTADLAQLAPLPAGKKYIHEGFDVYRRSFWNEMMGLSQSDFEREHVGSVYHHFKKLPDAEVCSVKGDPVFYSIDHRISVDTPSDYRFMKALYKNWYGENRQKTIVSLPWVIKQIQQDPDLRRINDGVRQKTVTDRSKKVWLITEAGGTVGLGHLSRCMMLANFLQDTFSAGVHVSVVGDAFHSEKLNLVPHAFVPSFESLKDVSADLCIMDVKTNTPEMRQMVEDIKSAGCTVVGIDHTARYFDCDAAIIPCHYVDEETRARYGDALLSGWESYLIPDMPVRNHISRHTKRIGVFAGGADRRLAEFWAEGLDKALPQSIDIDVFSRDLFQTTDVSGAMGNRLHIKGFDAQLSLKLSEYDVFLCVHGVTLFEAIKARVPTVALIPEELKGSDELRDLADVAACVLSHSREETIQAAVSLAESYEQRLYLSEVMQKLDIGSVEVLKNFLSAYLDM</sequence>
<dbReference type="Gene3D" id="3.90.550.10">
    <property type="entry name" value="Spore Coat Polysaccharide Biosynthesis Protein SpsA, Chain A"/>
    <property type="match status" value="1"/>
</dbReference>